<keyword evidence="8" id="KW-0482">Metalloprotease</keyword>
<dbReference type="SUPFAM" id="SSF55486">
    <property type="entry name" value="Metalloproteases ('zincins'), catalytic domain"/>
    <property type="match status" value="1"/>
</dbReference>
<evidence type="ECO:0000313" key="14">
    <source>
        <dbReference type="Proteomes" id="UP001233172"/>
    </source>
</evidence>
<dbReference type="Pfam" id="PF09127">
    <property type="entry name" value="Leuk-A4-hydro_C"/>
    <property type="match status" value="1"/>
</dbReference>
<dbReference type="InterPro" id="IPR034015">
    <property type="entry name" value="M1_LTA4H"/>
</dbReference>
<dbReference type="InterPro" id="IPR027268">
    <property type="entry name" value="Peptidase_M4/M1_CTD_sf"/>
</dbReference>
<evidence type="ECO:0000259" key="12">
    <source>
        <dbReference type="SMART" id="SM01263"/>
    </source>
</evidence>
<feature type="active site" description="Proton acceptor" evidence="9">
    <location>
        <position position="295"/>
    </location>
</feature>
<dbReference type="FunFam" id="3.30.2010.30:FF:000001">
    <property type="entry name" value="Leukotriene A(4) hydrolase"/>
    <property type="match status" value="1"/>
</dbReference>
<dbReference type="Gene3D" id="3.30.2010.30">
    <property type="match status" value="1"/>
</dbReference>
<dbReference type="InterPro" id="IPR042097">
    <property type="entry name" value="Aminopeptidase_N-like_N_sf"/>
</dbReference>
<comment type="cofactor">
    <cofactor evidence="11">
        <name>Zn(2+)</name>
        <dbReference type="ChEBI" id="CHEBI:29105"/>
    </cofactor>
    <text evidence="11">Binds 1 zinc ion per subunit.</text>
</comment>
<dbReference type="InterPro" id="IPR016024">
    <property type="entry name" value="ARM-type_fold"/>
</dbReference>
<dbReference type="SMART" id="SM01263">
    <property type="entry name" value="Leuk-A4-hydro_C"/>
    <property type="match status" value="1"/>
</dbReference>
<name>A0AAD8F6Q6_BIOPF</name>
<feature type="binding site" evidence="10">
    <location>
        <begin position="134"/>
        <end position="136"/>
    </location>
    <ligand>
        <name>a peptide</name>
        <dbReference type="ChEBI" id="CHEBI:60466"/>
    </ligand>
</feature>
<dbReference type="Pfam" id="PF17900">
    <property type="entry name" value="Peptidase_M1_N"/>
    <property type="match status" value="1"/>
</dbReference>
<dbReference type="Gene3D" id="1.10.390.10">
    <property type="entry name" value="Neutral Protease Domain 2"/>
    <property type="match status" value="1"/>
</dbReference>
<dbReference type="SUPFAM" id="SSF48371">
    <property type="entry name" value="ARM repeat"/>
    <property type="match status" value="1"/>
</dbReference>
<dbReference type="GO" id="GO:0004177">
    <property type="term" value="F:aminopeptidase activity"/>
    <property type="evidence" value="ECO:0007669"/>
    <property type="project" value="TreeGrafter"/>
</dbReference>
<dbReference type="GO" id="GO:0005829">
    <property type="term" value="C:cytosol"/>
    <property type="evidence" value="ECO:0007669"/>
    <property type="project" value="TreeGrafter"/>
</dbReference>
<dbReference type="AlphaFoldDB" id="A0AAD8F6Q6"/>
<dbReference type="InterPro" id="IPR014782">
    <property type="entry name" value="Peptidase_M1_dom"/>
</dbReference>
<evidence type="ECO:0000256" key="4">
    <source>
        <dbReference type="ARBA" id="ARBA00022670"/>
    </source>
</evidence>
<feature type="domain" description="Peptidase M1 leukotriene A4 hydrolase/aminopeptidase C-terminal" evidence="12">
    <location>
        <begin position="462"/>
        <end position="607"/>
    </location>
</feature>
<evidence type="ECO:0000256" key="8">
    <source>
        <dbReference type="ARBA" id="ARBA00023049"/>
    </source>
</evidence>
<dbReference type="InterPro" id="IPR015211">
    <property type="entry name" value="Peptidase_M1_C"/>
</dbReference>
<feature type="binding site" evidence="11">
    <location>
        <position position="294"/>
    </location>
    <ligand>
        <name>Zn(2+)</name>
        <dbReference type="ChEBI" id="CHEBI:29105"/>
        <note>catalytic</note>
    </ligand>
</feature>
<dbReference type="GO" id="GO:0008237">
    <property type="term" value="F:metallopeptidase activity"/>
    <property type="evidence" value="ECO:0007669"/>
    <property type="project" value="UniProtKB-KW"/>
</dbReference>
<evidence type="ECO:0000313" key="13">
    <source>
        <dbReference type="EMBL" id="KAK0052668.1"/>
    </source>
</evidence>
<feature type="binding site" evidence="11">
    <location>
        <position position="317"/>
    </location>
    <ligand>
        <name>Zn(2+)</name>
        <dbReference type="ChEBI" id="CHEBI:29105"/>
        <note>catalytic</note>
    </ligand>
</feature>
<dbReference type="InterPro" id="IPR045357">
    <property type="entry name" value="Aminopeptidase_N-like_N"/>
</dbReference>
<dbReference type="GO" id="GO:0004301">
    <property type="term" value="F:epoxide hydrolase activity"/>
    <property type="evidence" value="ECO:0007669"/>
    <property type="project" value="TreeGrafter"/>
</dbReference>
<dbReference type="Gene3D" id="1.25.40.320">
    <property type="entry name" value="Peptidase M1, leukotriene A4 hydrolase/aminopeptidase C-terminal domain"/>
    <property type="match status" value="1"/>
</dbReference>
<dbReference type="Gene3D" id="2.60.40.1730">
    <property type="entry name" value="tricorn interacting facor f3 domain"/>
    <property type="match status" value="1"/>
</dbReference>
<feature type="binding site" evidence="10">
    <location>
        <begin position="563"/>
        <end position="565"/>
    </location>
    <ligand>
        <name>a peptide</name>
        <dbReference type="ChEBI" id="CHEBI:60466"/>
    </ligand>
</feature>
<gene>
    <name evidence="13" type="ORF">Bpfe_017784</name>
</gene>
<evidence type="ECO:0000256" key="10">
    <source>
        <dbReference type="PIRSR" id="PIRSR634015-2"/>
    </source>
</evidence>
<dbReference type="Pfam" id="PF01433">
    <property type="entry name" value="Peptidase_M1"/>
    <property type="match status" value="1"/>
</dbReference>
<dbReference type="CDD" id="cd09599">
    <property type="entry name" value="M1_LTA4H"/>
    <property type="match status" value="1"/>
</dbReference>
<protein>
    <submittedName>
        <fullName evidence="13">Leukotriene A-4 hydrolase</fullName>
    </submittedName>
</protein>
<dbReference type="InterPro" id="IPR001930">
    <property type="entry name" value="Peptidase_M1"/>
</dbReference>
<sequence>MTDIDPNSYSEPRKAVVTKLDWDVSINFDTTTVSGYAKLTVDSKVDVLDTLVLDSRDLVIEEIQVKETGATCNYETTNPLNFEFGSKLIINLSQISLRSFTLLIKYRTAPNASALTWLRKEQTAGKRHPYLYSQCQAIHARSLYPCQDTPSVKFTYTAKIHAPKELTVLMSAKRLGTEPQSNGEMVTTKFEQKIPIPSYLVAIVAGDIECRDLGPRSKVWSEKELVDRAAFEFSQTEDMLRTAEQLMGDYVWGPYDLMVLPPSFPYGGMENPCLTFVTPTLLAGDKSLADVIAHEISHSWTGNLVTNSSFEHFWLNEGHTMFLERKILGRLHDPLLSQLHAHQGWKRFNKNLKDIKAPFTKLVPNLRGVDPDEAFSVVPYEKGFALLYSLELLLGGPDEFEPFLRKYVEHFKYKSITTADWKEYLFQYFSSEENQKKLSSFDWETWLHGEGLPPYQPKYDLSLAKPSDELAQKWLQQPDDSLDVFTEADISSLSSILILEFVSKLYLAEPPVSLTKVKQLEIVYKFNGVKNSEIRFEWLMLCIMIKWEDCVPHALDFVNEQGRMKFVRPIYRALGEWEYSRPKAIANFKLHREEMHNTTAMLVAQDLNLDESKKE</sequence>
<evidence type="ECO:0000256" key="9">
    <source>
        <dbReference type="PIRSR" id="PIRSR634015-1"/>
    </source>
</evidence>
<evidence type="ECO:0000256" key="1">
    <source>
        <dbReference type="ARBA" id="ARBA00004496"/>
    </source>
</evidence>
<evidence type="ECO:0000256" key="11">
    <source>
        <dbReference type="PIRSR" id="PIRSR634015-3"/>
    </source>
</evidence>
<keyword evidence="14" id="KW-1185">Reference proteome</keyword>
<comment type="subcellular location">
    <subcellularLocation>
        <location evidence="1">Cytoplasm</location>
    </subcellularLocation>
</comment>
<dbReference type="PANTHER" id="PTHR45726:SF3">
    <property type="entry name" value="LEUKOTRIENE A-4 HYDROLASE"/>
    <property type="match status" value="1"/>
</dbReference>
<evidence type="ECO:0000256" key="7">
    <source>
        <dbReference type="ARBA" id="ARBA00022833"/>
    </source>
</evidence>
<dbReference type="InterPro" id="IPR049980">
    <property type="entry name" value="LTA4H_cat"/>
</dbReference>
<dbReference type="InterPro" id="IPR038502">
    <property type="entry name" value="M1_LTA-4_hydro/amino_C_sf"/>
</dbReference>
<feature type="binding site" evidence="11">
    <location>
        <position position="298"/>
    </location>
    <ligand>
        <name>Zn(2+)</name>
        <dbReference type="ChEBI" id="CHEBI:29105"/>
        <note>catalytic</note>
    </ligand>
</feature>
<dbReference type="SUPFAM" id="SSF63737">
    <property type="entry name" value="Leukotriene A4 hydrolase N-terminal domain"/>
    <property type="match status" value="1"/>
</dbReference>
<feature type="binding site" evidence="10">
    <location>
        <begin position="265"/>
        <end position="270"/>
    </location>
    <ligand>
        <name>a peptide</name>
        <dbReference type="ChEBI" id="CHEBI:60466"/>
    </ligand>
</feature>
<reference evidence="13" key="2">
    <citation type="submission" date="2023-04" db="EMBL/GenBank/DDBJ databases">
        <authorList>
            <person name="Bu L."/>
            <person name="Lu L."/>
            <person name="Laidemitt M.R."/>
            <person name="Zhang S.M."/>
            <person name="Mutuku M."/>
            <person name="Mkoji G."/>
            <person name="Steinauer M."/>
            <person name="Loker E.S."/>
        </authorList>
    </citation>
    <scope>NUCLEOTIDE SEQUENCE</scope>
    <source>
        <strain evidence="13">KasaAsao</strain>
        <tissue evidence="13">Whole Snail</tissue>
    </source>
</reference>
<dbReference type="Proteomes" id="UP001233172">
    <property type="component" value="Unassembled WGS sequence"/>
</dbReference>
<keyword evidence="4" id="KW-0645">Protease</keyword>
<comment type="similarity">
    <text evidence="2">Belongs to the peptidase M1 family.</text>
</comment>
<evidence type="ECO:0000256" key="5">
    <source>
        <dbReference type="ARBA" id="ARBA00022723"/>
    </source>
</evidence>
<organism evidence="13 14">
    <name type="scientific">Biomphalaria pfeifferi</name>
    <name type="common">Bloodfluke planorb</name>
    <name type="synonym">Freshwater snail</name>
    <dbReference type="NCBI Taxonomy" id="112525"/>
    <lineage>
        <taxon>Eukaryota</taxon>
        <taxon>Metazoa</taxon>
        <taxon>Spiralia</taxon>
        <taxon>Lophotrochozoa</taxon>
        <taxon>Mollusca</taxon>
        <taxon>Gastropoda</taxon>
        <taxon>Heterobranchia</taxon>
        <taxon>Euthyneura</taxon>
        <taxon>Panpulmonata</taxon>
        <taxon>Hygrophila</taxon>
        <taxon>Lymnaeoidea</taxon>
        <taxon>Planorbidae</taxon>
        <taxon>Biomphalaria</taxon>
    </lineage>
</organism>
<keyword evidence="3" id="KW-0963">Cytoplasm</keyword>
<feature type="active site" description="Proton donor" evidence="9">
    <location>
        <position position="380"/>
    </location>
</feature>
<evidence type="ECO:0000256" key="3">
    <source>
        <dbReference type="ARBA" id="ARBA00022490"/>
    </source>
</evidence>
<evidence type="ECO:0000256" key="6">
    <source>
        <dbReference type="ARBA" id="ARBA00022801"/>
    </source>
</evidence>
<accession>A0AAD8F6Q6</accession>
<dbReference type="GO" id="GO:0043171">
    <property type="term" value="P:peptide catabolic process"/>
    <property type="evidence" value="ECO:0007669"/>
    <property type="project" value="TreeGrafter"/>
</dbReference>
<dbReference type="PANTHER" id="PTHR45726">
    <property type="entry name" value="LEUKOTRIENE A-4 HYDROLASE"/>
    <property type="match status" value="1"/>
</dbReference>
<comment type="caution">
    <text evidence="13">The sequence shown here is derived from an EMBL/GenBank/DDBJ whole genome shotgun (WGS) entry which is preliminary data.</text>
</comment>
<keyword evidence="7 11" id="KW-0862">Zinc</keyword>
<proteinExistence type="inferred from homology"/>
<dbReference type="FunFam" id="1.10.390.10:FF:000003">
    <property type="entry name" value="Leukotriene A(4) hydrolase"/>
    <property type="match status" value="1"/>
</dbReference>
<evidence type="ECO:0000256" key="2">
    <source>
        <dbReference type="ARBA" id="ARBA00010136"/>
    </source>
</evidence>
<dbReference type="EMBL" id="JASAOG010000092">
    <property type="protein sequence ID" value="KAK0052668.1"/>
    <property type="molecule type" value="Genomic_DNA"/>
</dbReference>
<dbReference type="PRINTS" id="PR00756">
    <property type="entry name" value="ALADIPTASE"/>
</dbReference>
<reference evidence="13" key="1">
    <citation type="journal article" date="2023" name="PLoS Negl. Trop. Dis.">
        <title>A genome sequence for Biomphalaria pfeifferi, the major vector snail for the human-infecting parasite Schistosoma mansoni.</title>
        <authorList>
            <person name="Bu L."/>
            <person name="Lu L."/>
            <person name="Laidemitt M.R."/>
            <person name="Zhang S.M."/>
            <person name="Mutuku M."/>
            <person name="Mkoji G."/>
            <person name="Steinauer M."/>
            <person name="Loker E.S."/>
        </authorList>
    </citation>
    <scope>NUCLEOTIDE SEQUENCE</scope>
    <source>
        <strain evidence="13">KasaAsao</strain>
    </source>
</reference>
<dbReference type="FunFam" id="2.60.40.1730:FF:000004">
    <property type="entry name" value="Leukotriene A(4) hydrolase"/>
    <property type="match status" value="1"/>
</dbReference>
<dbReference type="GO" id="GO:0006508">
    <property type="term" value="P:proteolysis"/>
    <property type="evidence" value="ECO:0007669"/>
    <property type="project" value="UniProtKB-KW"/>
</dbReference>
<keyword evidence="5 11" id="KW-0479">Metal-binding</keyword>
<keyword evidence="6 13" id="KW-0378">Hydrolase</keyword>
<dbReference type="GO" id="GO:0008270">
    <property type="term" value="F:zinc ion binding"/>
    <property type="evidence" value="ECO:0007669"/>
    <property type="project" value="InterPro"/>
</dbReference>